<dbReference type="InterPro" id="IPR019734">
    <property type="entry name" value="TPR_rpt"/>
</dbReference>
<keyword evidence="2" id="KW-0812">Transmembrane</keyword>
<evidence type="ECO:0000313" key="3">
    <source>
        <dbReference type="EMBL" id="TFE87817.1"/>
    </source>
</evidence>
<keyword evidence="2" id="KW-1133">Transmembrane helix</keyword>
<accession>A0A4Y8Q2W5</accession>
<dbReference type="SMART" id="SM00028">
    <property type="entry name" value="TPR"/>
    <property type="match status" value="4"/>
</dbReference>
<feature type="repeat" description="TPR" evidence="1">
    <location>
        <begin position="180"/>
        <end position="213"/>
    </location>
</feature>
<dbReference type="OrthoDB" id="383876at2"/>
<evidence type="ECO:0000256" key="2">
    <source>
        <dbReference type="SAM" id="Phobius"/>
    </source>
</evidence>
<feature type="repeat" description="TPR" evidence="1">
    <location>
        <begin position="146"/>
        <end position="179"/>
    </location>
</feature>
<dbReference type="PANTHER" id="PTHR12558">
    <property type="entry name" value="CELL DIVISION CYCLE 16,23,27"/>
    <property type="match status" value="1"/>
</dbReference>
<dbReference type="Pfam" id="PF13432">
    <property type="entry name" value="TPR_16"/>
    <property type="match status" value="2"/>
</dbReference>
<dbReference type="AlphaFoldDB" id="A0A4Y8Q2W5"/>
<evidence type="ECO:0000256" key="1">
    <source>
        <dbReference type="PROSITE-ProRule" id="PRU00339"/>
    </source>
</evidence>
<name>A0A4Y8Q2W5_9BACL</name>
<sequence>MPNRWRCSRRCARRGSKQVEQRVSGKASALLIAGTAVLLCGIGAAVGYSFFWNQYDTATSSQKRATQLEEQAVVKPNDTNNQLELGWTYYEQGKYEQALEQFDQAYKAGQSADAKYGIANAYMGLQRYAEAEKLLADLVETSPDNDAVLHDLGVAEREQGQYADAESHFKRALELNYLSADLYYDAGLLYEKMNKPQQAIAHYEKCVDFVPDYAEARAGLKRLGVDAYEPKKFHETAQGTSP</sequence>
<reference evidence="3 4" key="1">
    <citation type="submission" date="2017-03" db="EMBL/GenBank/DDBJ databases">
        <title>Isolation of Levoglucosan Utilizing Bacteria.</title>
        <authorList>
            <person name="Arya A.S."/>
        </authorList>
    </citation>
    <scope>NUCLEOTIDE SEQUENCE [LARGE SCALE GENOMIC DNA]</scope>
    <source>
        <strain evidence="3 4">MEC069</strain>
    </source>
</reference>
<organism evidence="3 4">
    <name type="scientific">Paenibacillus athensensis</name>
    <dbReference type="NCBI Taxonomy" id="1967502"/>
    <lineage>
        <taxon>Bacteria</taxon>
        <taxon>Bacillati</taxon>
        <taxon>Bacillota</taxon>
        <taxon>Bacilli</taxon>
        <taxon>Bacillales</taxon>
        <taxon>Paenibacillaceae</taxon>
        <taxon>Paenibacillus</taxon>
    </lineage>
</organism>
<dbReference type="Gene3D" id="1.25.40.10">
    <property type="entry name" value="Tetratricopeptide repeat domain"/>
    <property type="match status" value="1"/>
</dbReference>
<dbReference type="EMBL" id="MYFO01000012">
    <property type="protein sequence ID" value="TFE87817.1"/>
    <property type="molecule type" value="Genomic_DNA"/>
</dbReference>
<dbReference type="SUPFAM" id="SSF48452">
    <property type="entry name" value="TPR-like"/>
    <property type="match status" value="1"/>
</dbReference>
<dbReference type="InterPro" id="IPR011990">
    <property type="entry name" value="TPR-like_helical_dom_sf"/>
</dbReference>
<dbReference type="PROSITE" id="PS50005">
    <property type="entry name" value="TPR"/>
    <property type="match status" value="3"/>
</dbReference>
<keyword evidence="4" id="KW-1185">Reference proteome</keyword>
<evidence type="ECO:0000313" key="4">
    <source>
        <dbReference type="Proteomes" id="UP000298246"/>
    </source>
</evidence>
<gene>
    <name evidence="3" type="ORF">B5M42_11470</name>
</gene>
<protein>
    <submittedName>
        <fullName evidence="3">Uncharacterized protein</fullName>
    </submittedName>
</protein>
<keyword evidence="2" id="KW-0472">Membrane</keyword>
<proteinExistence type="predicted"/>
<feature type="repeat" description="TPR" evidence="1">
    <location>
        <begin position="79"/>
        <end position="112"/>
    </location>
</feature>
<dbReference type="PANTHER" id="PTHR12558:SF13">
    <property type="entry name" value="CELL DIVISION CYCLE PROTEIN 27 HOMOLOG"/>
    <property type="match status" value="1"/>
</dbReference>
<dbReference type="Proteomes" id="UP000298246">
    <property type="component" value="Unassembled WGS sequence"/>
</dbReference>
<keyword evidence="1" id="KW-0802">TPR repeat</keyword>
<comment type="caution">
    <text evidence="3">The sequence shown here is derived from an EMBL/GenBank/DDBJ whole genome shotgun (WGS) entry which is preliminary data.</text>
</comment>
<feature type="transmembrane region" description="Helical" evidence="2">
    <location>
        <begin position="27"/>
        <end position="52"/>
    </location>
</feature>